<evidence type="ECO:0000313" key="2">
    <source>
        <dbReference type="EMBL" id="OGZ57445.1"/>
    </source>
</evidence>
<feature type="compositionally biased region" description="Basic and acidic residues" evidence="1">
    <location>
        <begin position="13"/>
        <end position="25"/>
    </location>
</feature>
<dbReference type="AlphaFoldDB" id="A0A1G2H4N0"/>
<name>A0A1G2H4N0_9BACT</name>
<comment type="caution">
    <text evidence="2">The sequence shown here is derived from an EMBL/GenBank/DDBJ whole genome shotgun (WGS) entry which is preliminary data.</text>
</comment>
<feature type="compositionally biased region" description="Polar residues" evidence="1">
    <location>
        <begin position="1"/>
        <end position="10"/>
    </location>
</feature>
<reference evidence="2 3" key="1">
    <citation type="journal article" date="2016" name="Nat. Commun.">
        <title>Thousands of microbial genomes shed light on interconnected biogeochemical processes in an aquifer system.</title>
        <authorList>
            <person name="Anantharaman K."/>
            <person name="Brown C.T."/>
            <person name="Hug L.A."/>
            <person name="Sharon I."/>
            <person name="Castelle C.J."/>
            <person name="Probst A.J."/>
            <person name="Thomas B.C."/>
            <person name="Singh A."/>
            <person name="Wilkins M.J."/>
            <person name="Karaoz U."/>
            <person name="Brodie E.L."/>
            <person name="Williams K.H."/>
            <person name="Hubbard S.S."/>
            <person name="Banfield J.F."/>
        </authorList>
    </citation>
    <scope>NUCLEOTIDE SEQUENCE [LARGE SCALE GENOMIC DNA]</scope>
</reference>
<evidence type="ECO:0000313" key="3">
    <source>
        <dbReference type="Proteomes" id="UP000178996"/>
    </source>
</evidence>
<dbReference type="EMBL" id="MHOB01000024">
    <property type="protein sequence ID" value="OGZ57445.1"/>
    <property type="molecule type" value="Genomic_DNA"/>
</dbReference>
<dbReference type="Proteomes" id="UP000178996">
    <property type="component" value="Unassembled WGS sequence"/>
</dbReference>
<protein>
    <submittedName>
        <fullName evidence="2">Uncharacterized protein</fullName>
    </submittedName>
</protein>
<gene>
    <name evidence="2" type="ORF">A3G60_00380</name>
</gene>
<evidence type="ECO:0000256" key="1">
    <source>
        <dbReference type="SAM" id="MobiDB-lite"/>
    </source>
</evidence>
<proteinExistence type="predicted"/>
<accession>A0A1G2H4N0</accession>
<organism evidence="2 3">
    <name type="scientific">Candidatus Ryanbacteria bacterium RIFCSPLOWO2_12_FULL_47_9c</name>
    <dbReference type="NCBI Taxonomy" id="1802131"/>
    <lineage>
        <taxon>Bacteria</taxon>
        <taxon>Candidatus Ryaniibacteriota</taxon>
    </lineage>
</organism>
<sequence>MNEQFPNNLGNPEKPKYRKTERFEPDDPFGSLNHLLEDYDWEESRYILSEDQRERLERAIAANKPEESPVFEKVLENYEGNVLRPNIIHQIFALFDDIEQLLPDDAQYFREKLRGIDDRIKGRFQSMATDGEQTKDAGVHVPVPYDVVKDLRTLLLEYLDELTVHDEIKKRGITQE</sequence>
<feature type="region of interest" description="Disordered" evidence="1">
    <location>
        <begin position="1"/>
        <end position="29"/>
    </location>
</feature>